<feature type="domain" description="Nanos-type" evidence="9">
    <location>
        <begin position="184"/>
        <end position="238"/>
    </location>
</feature>
<dbReference type="GO" id="GO:0006417">
    <property type="term" value="P:regulation of translation"/>
    <property type="evidence" value="ECO:0007669"/>
    <property type="project" value="UniProtKB-UniRule"/>
</dbReference>
<comment type="subcellular location">
    <subcellularLocation>
        <location evidence="1">Cytoplasm</location>
    </subcellularLocation>
</comment>
<dbReference type="InParanoid" id="A0A4W3GCR1"/>
<reference evidence="11" key="2">
    <citation type="journal article" date="2007" name="PLoS Biol.">
        <title>Survey sequencing and comparative analysis of the elephant shark (Callorhinchus milii) genome.</title>
        <authorList>
            <person name="Venkatesh B."/>
            <person name="Kirkness E.F."/>
            <person name="Loh Y.H."/>
            <person name="Halpern A.L."/>
            <person name="Lee A.P."/>
            <person name="Johnson J."/>
            <person name="Dandona N."/>
            <person name="Viswanathan L.D."/>
            <person name="Tay A."/>
            <person name="Venter J.C."/>
            <person name="Strausberg R.L."/>
            <person name="Brenner S."/>
        </authorList>
    </citation>
    <scope>NUCLEOTIDE SEQUENCE [LARGE SCALE GENOMIC DNA]</scope>
</reference>
<dbReference type="AlphaFoldDB" id="A0A4W3GCR1"/>
<reference evidence="10" key="4">
    <citation type="submission" date="2025-08" db="UniProtKB">
        <authorList>
            <consortium name="Ensembl"/>
        </authorList>
    </citation>
    <scope>IDENTIFICATION</scope>
</reference>
<evidence type="ECO:0000256" key="3">
    <source>
        <dbReference type="ARBA" id="ARBA00022723"/>
    </source>
</evidence>
<evidence type="ECO:0000256" key="4">
    <source>
        <dbReference type="ARBA" id="ARBA00022771"/>
    </source>
</evidence>
<name>A0A4W3GCR1_CALMI</name>
<reference evidence="11" key="1">
    <citation type="journal article" date="2006" name="Science">
        <title>Ancient noncoding elements conserved in the human genome.</title>
        <authorList>
            <person name="Venkatesh B."/>
            <person name="Kirkness E.F."/>
            <person name="Loh Y.H."/>
            <person name="Halpern A.L."/>
            <person name="Lee A.P."/>
            <person name="Johnson J."/>
            <person name="Dandona N."/>
            <person name="Viswanathan L.D."/>
            <person name="Tay A."/>
            <person name="Venter J.C."/>
            <person name="Strausberg R.L."/>
            <person name="Brenner S."/>
        </authorList>
    </citation>
    <scope>NUCLEOTIDE SEQUENCE [LARGE SCALE GENOMIC DNA]</scope>
</reference>
<sequence>MEWRGPAFDLWKDYLGLNKVLGNIIESGRTVSGLRNFGLPNEQRYEERLSLGIPKHDLKESVSESQSQAAALLSHSSTRQVRTSHLAGLKGATINPNCETITGQDTVYGQQSGITGWPTVEHEGGGMDRWQFIQGQFNSLLPVSTWRRPDGTGQSKPGFASVLNSTVTSPAPASYEASQKSKKLCMFCKNNGESLNIYASHILKDNEGKVVCPVLRSYTCPLCSASGDNAHTEQYCPLFQGSSYSLYKRARNAAGRSYKSKGL</sequence>
<keyword evidence="4 8" id="KW-0863">Zinc-finger</keyword>
<keyword evidence="7 8" id="KW-0694">RNA-binding</keyword>
<reference evidence="10" key="5">
    <citation type="submission" date="2025-09" db="UniProtKB">
        <authorList>
            <consortium name="Ensembl"/>
        </authorList>
    </citation>
    <scope>IDENTIFICATION</scope>
</reference>
<comment type="similarity">
    <text evidence="8">Belongs to the nanos family.</text>
</comment>
<dbReference type="GO" id="GO:0003723">
    <property type="term" value="F:RNA binding"/>
    <property type="evidence" value="ECO:0007669"/>
    <property type="project" value="UniProtKB-UniRule"/>
</dbReference>
<evidence type="ECO:0000256" key="7">
    <source>
        <dbReference type="ARBA" id="ARBA00022884"/>
    </source>
</evidence>
<evidence type="ECO:0000256" key="6">
    <source>
        <dbReference type="ARBA" id="ARBA00022845"/>
    </source>
</evidence>
<reference evidence="11" key="3">
    <citation type="journal article" date="2014" name="Nature">
        <title>Elephant shark genome provides unique insights into gnathostome evolution.</title>
        <authorList>
            <consortium name="International Elephant Shark Genome Sequencing Consortium"/>
            <person name="Venkatesh B."/>
            <person name="Lee A.P."/>
            <person name="Ravi V."/>
            <person name="Maurya A.K."/>
            <person name="Lian M.M."/>
            <person name="Swann J.B."/>
            <person name="Ohta Y."/>
            <person name="Flajnik M.F."/>
            <person name="Sutoh Y."/>
            <person name="Kasahara M."/>
            <person name="Hoon S."/>
            <person name="Gangu V."/>
            <person name="Roy S.W."/>
            <person name="Irimia M."/>
            <person name="Korzh V."/>
            <person name="Kondrychyn I."/>
            <person name="Lim Z.W."/>
            <person name="Tay B.H."/>
            <person name="Tohari S."/>
            <person name="Kong K.W."/>
            <person name="Ho S."/>
            <person name="Lorente-Galdos B."/>
            <person name="Quilez J."/>
            <person name="Marques-Bonet T."/>
            <person name="Raney B.J."/>
            <person name="Ingham P.W."/>
            <person name="Tay A."/>
            <person name="Hillier L.W."/>
            <person name="Minx P."/>
            <person name="Boehm T."/>
            <person name="Wilson R.K."/>
            <person name="Brenner S."/>
            <person name="Warren W.C."/>
        </authorList>
    </citation>
    <scope>NUCLEOTIDE SEQUENCE [LARGE SCALE GENOMIC DNA]</scope>
</reference>
<proteinExistence type="inferred from homology"/>
<evidence type="ECO:0000313" key="10">
    <source>
        <dbReference type="Ensembl" id="ENSCMIP00000000365.1"/>
    </source>
</evidence>
<dbReference type="PROSITE" id="PS51522">
    <property type="entry name" value="ZF_NANOS"/>
    <property type="match status" value="1"/>
</dbReference>
<dbReference type="STRING" id="7868.ENSCMIP00000000365"/>
<evidence type="ECO:0000259" key="9">
    <source>
        <dbReference type="PROSITE" id="PS51522"/>
    </source>
</evidence>
<evidence type="ECO:0000256" key="8">
    <source>
        <dbReference type="PROSITE-ProRule" id="PRU00855"/>
    </source>
</evidence>
<evidence type="ECO:0000256" key="1">
    <source>
        <dbReference type="ARBA" id="ARBA00004496"/>
    </source>
</evidence>
<protein>
    <recommendedName>
        <fullName evidence="9">Nanos-type domain-containing protein</fullName>
    </recommendedName>
</protein>
<dbReference type="Pfam" id="PF05741">
    <property type="entry name" value="zf-nanos"/>
    <property type="match status" value="1"/>
</dbReference>
<dbReference type="GO" id="GO:0008270">
    <property type="term" value="F:zinc ion binding"/>
    <property type="evidence" value="ECO:0007669"/>
    <property type="project" value="UniProtKB-KW"/>
</dbReference>
<dbReference type="InterPro" id="IPR038129">
    <property type="entry name" value="Nanos_sf"/>
</dbReference>
<dbReference type="Gene3D" id="4.10.60.30">
    <property type="entry name" value="Nanos, RNA-binding domain"/>
    <property type="match status" value="1"/>
</dbReference>
<evidence type="ECO:0000313" key="11">
    <source>
        <dbReference type="Proteomes" id="UP000314986"/>
    </source>
</evidence>
<dbReference type="GO" id="GO:0005737">
    <property type="term" value="C:cytoplasm"/>
    <property type="evidence" value="ECO:0007669"/>
    <property type="project" value="UniProtKB-SubCell"/>
</dbReference>
<dbReference type="InterPro" id="IPR008705">
    <property type="entry name" value="Nanos/Xcar2"/>
</dbReference>
<dbReference type="PANTHER" id="PTHR12887">
    <property type="entry name" value="NANOS PROTEIN"/>
    <property type="match status" value="1"/>
</dbReference>
<keyword evidence="3" id="KW-0479">Metal-binding</keyword>
<organism evidence="10 11">
    <name type="scientific">Callorhinchus milii</name>
    <name type="common">Ghost shark</name>
    <dbReference type="NCBI Taxonomy" id="7868"/>
    <lineage>
        <taxon>Eukaryota</taxon>
        <taxon>Metazoa</taxon>
        <taxon>Chordata</taxon>
        <taxon>Craniata</taxon>
        <taxon>Vertebrata</taxon>
        <taxon>Chondrichthyes</taxon>
        <taxon>Holocephali</taxon>
        <taxon>Chimaeriformes</taxon>
        <taxon>Callorhinchidae</taxon>
        <taxon>Callorhinchus</taxon>
    </lineage>
</organism>
<dbReference type="Proteomes" id="UP000314986">
    <property type="component" value="Unassembled WGS sequence"/>
</dbReference>
<keyword evidence="2" id="KW-0963">Cytoplasm</keyword>
<keyword evidence="6 8" id="KW-0810">Translation regulation</keyword>
<accession>A0A4W3GCR1</accession>
<keyword evidence="5" id="KW-0862">Zinc</keyword>
<dbReference type="InterPro" id="IPR024161">
    <property type="entry name" value="Znf_nanos-typ"/>
</dbReference>
<dbReference type="GeneTree" id="ENSGT00950000183135"/>
<dbReference type="Ensembl" id="ENSCMIT00000000401.1">
    <property type="protein sequence ID" value="ENSCMIP00000000365.1"/>
    <property type="gene ID" value="ENSCMIG00000000287.1"/>
</dbReference>
<dbReference type="FunFam" id="4.10.60.30:FF:000001">
    <property type="entry name" value="nanos homolog 3"/>
    <property type="match status" value="1"/>
</dbReference>
<evidence type="ECO:0000256" key="5">
    <source>
        <dbReference type="ARBA" id="ARBA00022833"/>
    </source>
</evidence>
<keyword evidence="11" id="KW-1185">Reference proteome</keyword>
<evidence type="ECO:0000256" key="2">
    <source>
        <dbReference type="ARBA" id="ARBA00022490"/>
    </source>
</evidence>